<gene>
    <name evidence="2" type="ORF">EFE23_26780</name>
</gene>
<proteinExistence type="predicted"/>
<keyword evidence="3" id="KW-1185">Reference proteome</keyword>
<accession>A0ABX9W8E7</accession>
<feature type="transmembrane region" description="Helical" evidence="1">
    <location>
        <begin position="123"/>
        <end position="144"/>
    </location>
</feature>
<name>A0ABX9W8E7_9ACTN</name>
<evidence type="ECO:0000313" key="2">
    <source>
        <dbReference type="EMBL" id="RNL87155.1"/>
    </source>
</evidence>
<dbReference type="Gene3D" id="2.60.120.260">
    <property type="entry name" value="Galactose-binding domain-like"/>
    <property type="match status" value="1"/>
</dbReference>
<evidence type="ECO:0000313" key="3">
    <source>
        <dbReference type="Proteomes" id="UP000280698"/>
    </source>
</evidence>
<dbReference type="RefSeq" id="WP_123243664.1">
    <property type="nucleotide sequence ID" value="NZ_JAAHBY010000143.1"/>
</dbReference>
<dbReference type="Proteomes" id="UP000280698">
    <property type="component" value="Unassembled WGS sequence"/>
</dbReference>
<evidence type="ECO:0000256" key="1">
    <source>
        <dbReference type="SAM" id="Phobius"/>
    </source>
</evidence>
<sequence length="307" mass="32697">MTTEWAVVAAAEQFTLDARNSGELTFTVSNPGEAPDTVVFDVAPGEGTQRGWFTVAEPQRAVPGQGSVSFLVRLTVPTGTPPRRYDMTGFAYSANTAPEESSRSSGRVTYDVKAAVPPKRSPWPWIAAAAVLVLVVAGVVVFLVTRGGDPPPAPPQARVVTLEAESLVPGAAVQSTGPVPAGVLEQKNCCLVTWSGDAQLFFLGRSVGDRVTVTVDLPADGTWRFATVRTTSFDYANTIFLIDGRQVGDTFFGFTPTVVKTDWIDVGTVTLSRGAHQVTLVAVSKTQGTDRYFAGVDQLRFTQVLTP</sequence>
<protein>
    <recommendedName>
        <fullName evidence="4">CBM6 domain-containing protein</fullName>
    </recommendedName>
</protein>
<keyword evidence="1" id="KW-1133">Transmembrane helix</keyword>
<evidence type="ECO:0008006" key="4">
    <source>
        <dbReference type="Google" id="ProtNLM"/>
    </source>
</evidence>
<reference evidence="2 3" key="1">
    <citation type="submission" date="2018-11" db="EMBL/GenBank/DDBJ databases">
        <title>Micromonospora sp. PPF5-17, a new actinomycetes isolated from a hot spring soil.</title>
        <authorList>
            <person name="Thawai C."/>
        </authorList>
    </citation>
    <scope>NUCLEOTIDE SEQUENCE [LARGE SCALE GENOMIC DNA]</scope>
    <source>
        <strain evidence="2 3">PPF5-17</strain>
    </source>
</reference>
<dbReference type="EMBL" id="RJLN01000143">
    <property type="protein sequence ID" value="RNL87155.1"/>
    <property type="molecule type" value="Genomic_DNA"/>
</dbReference>
<comment type="caution">
    <text evidence="2">The sequence shown here is derived from an EMBL/GenBank/DDBJ whole genome shotgun (WGS) entry which is preliminary data.</text>
</comment>
<organism evidence="2 3">
    <name type="scientific">Micromonospora solifontis</name>
    <dbReference type="NCBI Taxonomy" id="2487138"/>
    <lineage>
        <taxon>Bacteria</taxon>
        <taxon>Bacillati</taxon>
        <taxon>Actinomycetota</taxon>
        <taxon>Actinomycetes</taxon>
        <taxon>Micromonosporales</taxon>
        <taxon>Micromonosporaceae</taxon>
        <taxon>Micromonospora</taxon>
    </lineage>
</organism>
<keyword evidence="1" id="KW-0472">Membrane</keyword>
<keyword evidence="1" id="KW-0812">Transmembrane</keyword>